<name>A0A3M0FU17_9FLAO</name>
<dbReference type="InterPro" id="IPR045538">
    <property type="entry name" value="CIS_TMP"/>
</dbReference>
<accession>A0A3M0FU17</accession>
<evidence type="ECO:0000313" key="1">
    <source>
        <dbReference type="EMBL" id="RMB56174.1"/>
    </source>
</evidence>
<evidence type="ECO:0000313" key="2">
    <source>
        <dbReference type="Proteomes" id="UP000281985"/>
    </source>
</evidence>
<dbReference type="Proteomes" id="UP000281985">
    <property type="component" value="Unassembled WGS sequence"/>
</dbReference>
<comment type="caution">
    <text evidence="1">The sequence shown here is derived from an EMBL/GenBank/DDBJ whole genome shotgun (WGS) entry which is preliminary data.</text>
</comment>
<reference evidence="1 2" key="1">
    <citation type="submission" date="2018-10" db="EMBL/GenBank/DDBJ databases">
        <title>Dokdonia luteus sp. nov., isolated from sea water.</title>
        <authorList>
            <person name="Zhou L.Y."/>
            <person name="Du Z.J."/>
        </authorList>
    </citation>
    <scope>NUCLEOTIDE SEQUENCE [LARGE SCALE GENOMIC DNA]</scope>
    <source>
        <strain evidence="1 2">SH27</strain>
    </source>
</reference>
<dbReference type="OrthoDB" id="1488184at2"/>
<keyword evidence="2" id="KW-1185">Reference proteome</keyword>
<protein>
    <submittedName>
        <fullName evidence="1">Uncharacterized protein</fullName>
    </submittedName>
</protein>
<sequence>MEETELIRVENAGLILVWPFLRSYFEQLGMLDGDNFKDSESQHRAVYLLQYLVYNEIDFSEYRLPLNKILVGMPLVQPVTPVASLTTVEIEISESLLNGFKANWSKLENSSLAAVQENFMQRDGSLSRSENGYSFKVESTTIDVLMHDISWSFSAIKLLWMQMPLYVDWI</sequence>
<gene>
    <name evidence="1" type="ORF">EAX61_15505</name>
</gene>
<organism evidence="1 2">
    <name type="scientific">Dokdonia sinensis</name>
    <dbReference type="NCBI Taxonomy" id="2479847"/>
    <lineage>
        <taxon>Bacteria</taxon>
        <taxon>Pseudomonadati</taxon>
        <taxon>Bacteroidota</taxon>
        <taxon>Flavobacteriia</taxon>
        <taxon>Flavobacteriales</taxon>
        <taxon>Flavobacteriaceae</taxon>
        <taxon>Dokdonia</taxon>
    </lineage>
</organism>
<dbReference type="Pfam" id="PF19268">
    <property type="entry name" value="CIS_TMP"/>
    <property type="match status" value="1"/>
</dbReference>
<dbReference type="EMBL" id="REFV01000021">
    <property type="protein sequence ID" value="RMB56174.1"/>
    <property type="molecule type" value="Genomic_DNA"/>
</dbReference>
<dbReference type="AlphaFoldDB" id="A0A3M0FU17"/>
<proteinExistence type="predicted"/>
<dbReference type="RefSeq" id="WP_121918627.1">
    <property type="nucleotide sequence ID" value="NZ_REFV01000021.1"/>
</dbReference>